<dbReference type="InParanoid" id="T0QR81"/>
<proteinExistence type="predicted"/>
<dbReference type="RefSeq" id="XP_008609831.1">
    <property type="nucleotide sequence ID" value="XM_008611609.1"/>
</dbReference>
<keyword evidence="3" id="KW-1185">Reference proteome</keyword>
<reference evidence="2 3" key="1">
    <citation type="submission" date="2012-04" db="EMBL/GenBank/DDBJ databases">
        <title>The Genome Sequence of Saprolegnia declina VS20.</title>
        <authorList>
            <consortium name="The Broad Institute Genome Sequencing Platform"/>
            <person name="Russ C."/>
            <person name="Nusbaum C."/>
            <person name="Tyler B."/>
            <person name="van West P."/>
            <person name="Dieguez-Uribeondo J."/>
            <person name="de Bruijn I."/>
            <person name="Tripathy S."/>
            <person name="Jiang R."/>
            <person name="Young S.K."/>
            <person name="Zeng Q."/>
            <person name="Gargeya S."/>
            <person name="Fitzgerald M."/>
            <person name="Haas B."/>
            <person name="Abouelleil A."/>
            <person name="Alvarado L."/>
            <person name="Arachchi H.M."/>
            <person name="Berlin A."/>
            <person name="Chapman S.B."/>
            <person name="Goldberg J."/>
            <person name="Griggs A."/>
            <person name="Gujja S."/>
            <person name="Hansen M."/>
            <person name="Howarth C."/>
            <person name="Imamovic A."/>
            <person name="Larimer J."/>
            <person name="McCowen C."/>
            <person name="Montmayeur A."/>
            <person name="Murphy C."/>
            <person name="Neiman D."/>
            <person name="Pearson M."/>
            <person name="Priest M."/>
            <person name="Roberts A."/>
            <person name="Saif S."/>
            <person name="Shea T."/>
            <person name="Sisk P."/>
            <person name="Sykes S."/>
            <person name="Wortman J."/>
            <person name="Nusbaum C."/>
            <person name="Birren B."/>
        </authorList>
    </citation>
    <scope>NUCLEOTIDE SEQUENCE [LARGE SCALE GENOMIC DNA]</scope>
    <source>
        <strain evidence="2 3">VS20</strain>
    </source>
</reference>
<feature type="transmembrane region" description="Helical" evidence="1">
    <location>
        <begin position="35"/>
        <end position="57"/>
    </location>
</feature>
<evidence type="ECO:0000313" key="3">
    <source>
        <dbReference type="Proteomes" id="UP000030762"/>
    </source>
</evidence>
<keyword evidence="1" id="KW-0812">Transmembrane</keyword>
<protein>
    <submittedName>
        <fullName evidence="2">Uncharacterized protein</fullName>
    </submittedName>
</protein>
<feature type="transmembrane region" description="Helical" evidence="1">
    <location>
        <begin position="217"/>
        <end position="237"/>
    </location>
</feature>
<feature type="transmembrane region" description="Helical" evidence="1">
    <location>
        <begin position="142"/>
        <end position="159"/>
    </location>
</feature>
<organism evidence="2 3">
    <name type="scientific">Saprolegnia diclina (strain VS20)</name>
    <dbReference type="NCBI Taxonomy" id="1156394"/>
    <lineage>
        <taxon>Eukaryota</taxon>
        <taxon>Sar</taxon>
        <taxon>Stramenopiles</taxon>
        <taxon>Oomycota</taxon>
        <taxon>Saprolegniomycetes</taxon>
        <taxon>Saprolegniales</taxon>
        <taxon>Saprolegniaceae</taxon>
        <taxon>Saprolegnia</taxon>
    </lineage>
</organism>
<evidence type="ECO:0000256" key="1">
    <source>
        <dbReference type="SAM" id="Phobius"/>
    </source>
</evidence>
<dbReference type="AlphaFoldDB" id="T0QR81"/>
<dbReference type="OMA" id="TIAHFVL"/>
<dbReference type="OrthoDB" id="10377523at2759"/>
<evidence type="ECO:0000313" key="2">
    <source>
        <dbReference type="EMBL" id="EQC36410.1"/>
    </source>
</evidence>
<accession>T0QR81</accession>
<keyword evidence="1" id="KW-1133">Transmembrane helix</keyword>
<dbReference type="EMBL" id="JH767147">
    <property type="protein sequence ID" value="EQC36410.1"/>
    <property type="molecule type" value="Genomic_DNA"/>
</dbReference>
<dbReference type="Proteomes" id="UP000030762">
    <property type="component" value="Unassembled WGS sequence"/>
</dbReference>
<dbReference type="VEuPathDB" id="FungiDB:SDRG_05867"/>
<dbReference type="GeneID" id="19946594"/>
<feature type="transmembrane region" description="Helical" evidence="1">
    <location>
        <begin position="116"/>
        <end position="135"/>
    </location>
</feature>
<keyword evidence="1" id="KW-0472">Membrane</keyword>
<name>T0QR81_SAPDV</name>
<gene>
    <name evidence="2" type="ORF">SDRG_05867</name>
</gene>
<sequence length="256" mass="27064">MMGRLGCEVATPHAWSNQWDIGVYERYSRLTPVKVTFVAAALVALIVGGTQIFSGAACMHSTQRSSGGAIVSDAPICLDTGFDRRRGAPNMDISVQPDSNGSTIGLTIQGGWPDGLTIAHFVLTFLGVFTTYIILGLSTVSAMLAWTVFAVAFAVVTVADGMTLNSWSQSYCSAKSLPVIVERLIVTAPSQANLVQKMLAANATSVSVTCQSATSTFLVALLAACTLSASVAIYSTYTDRATYLSQLSEDTYVECE</sequence>